<dbReference type="PROSITE" id="PS51819">
    <property type="entry name" value="VOC"/>
    <property type="match status" value="2"/>
</dbReference>
<dbReference type="InterPro" id="IPR018146">
    <property type="entry name" value="Glyoxalase_1_CS"/>
</dbReference>
<organism evidence="4 5">
    <name type="scientific">Rarobacter incanus</name>
    <dbReference type="NCBI Taxonomy" id="153494"/>
    <lineage>
        <taxon>Bacteria</taxon>
        <taxon>Bacillati</taxon>
        <taxon>Actinomycetota</taxon>
        <taxon>Actinomycetes</taxon>
        <taxon>Micrococcales</taxon>
        <taxon>Rarobacteraceae</taxon>
        <taxon>Rarobacter</taxon>
    </lineage>
</organism>
<keyword evidence="4" id="KW-0223">Dioxygenase</keyword>
<feature type="domain" description="VOC" evidence="3">
    <location>
        <begin position="35"/>
        <end position="152"/>
    </location>
</feature>
<reference evidence="4 5" key="1">
    <citation type="submission" date="2019-06" db="EMBL/GenBank/DDBJ databases">
        <title>Sequencing the genomes of 1000 actinobacteria strains.</title>
        <authorList>
            <person name="Klenk H.-P."/>
        </authorList>
    </citation>
    <scope>NUCLEOTIDE SEQUENCE [LARGE SCALE GENOMIC DNA]</scope>
    <source>
        <strain evidence="4 5">DSM 10596</strain>
    </source>
</reference>
<evidence type="ECO:0000256" key="2">
    <source>
        <dbReference type="SAM" id="MobiDB-lite"/>
    </source>
</evidence>
<dbReference type="InterPro" id="IPR029068">
    <property type="entry name" value="Glyas_Bleomycin-R_OHBP_Dase"/>
</dbReference>
<dbReference type="GO" id="GO:0051213">
    <property type="term" value="F:dioxygenase activity"/>
    <property type="evidence" value="ECO:0007669"/>
    <property type="project" value="UniProtKB-KW"/>
</dbReference>
<comment type="caution">
    <text evidence="4">The sequence shown here is derived from an EMBL/GenBank/DDBJ whole genome shotgun (WGS) entry which is preliminary data.</text>
</comment>
<evidence type="ECO:0000313" key="4">
    <source>
        <dbReference type="EMBL" id="TQK75652.1"/>
    </source>
</evidence>
<dbReference type="GO" id="GO:0004462">
    <property type="term" value="F:lactoylglutathione lyase activity"/>
    <property type="evidence" value="ECO:0007669"/>
    <property type="project" value="InterPro"/>
</dbReference>
<evidence type="ECO:0000259" key="3">
    <source>
        <dbReference type="PROSITE" id="PS51819"/>
    </source>
</evidence>
<dbReference type="Proteomes" id="UP000316181">
    <property type="component" value="Unassembled WGS sequence"/>
</dbReference>
<evidence type="ECO:0000256" key="1">
    <source>
        <dbReference type="ARBA" id="ARBA00022723"/>
    </source>
</evidence>
<dbReference type="AlphaFoldDB" id="A0A542SM07"/>
<dbReference type="PANTHER" id="PTHR43279:SF1">
    <property type="entry name" value="CATECHOL-2,3-DIOXYGENASE"/>
    <property type="match status" value="1"/>
</dbReference>
<dbReference type="Pfam" id="PF00903">
    <property type="entry name" value="Glyoxalase"/>
    <property type="match status" value="2"/>
</dbReference>
<dbReference type="GO" id="GO:0046872">
    <property type="term" value="F:metal ion binding"/>
    <property type="evidence" value="ECO:0007669"/>
    <property type="project" value="UniProtKB-KW"/>
</dbReference>
<dbReference type="InterPro" id="IPR004360">
    <property type="entry name" value="Glyas_Fos-R_dOase_dom"/>
</dbReference>
<accession>A0A542SM07</accession>
<feature type="region of interest" description="Disordered" evidence="2">
    <location>
        <begin position="1"/>
        <end position="25"/>
    </location>
</feature>
<sequence length="312" mass="33201">MGSPLSTDSARADAGGAVAHDPHGGVADRLSQRAAMGAVTLNVADLDAMTRYYSQAVTLRVLSHDHDRVVLGRGGEPAVILVHEPSLRHAPSGGAGLFHTAIVFDTRAALATAVLSTMRYAPGTFAGSADHLVSEAFYFTDPEGNGVELYFDRERTTWSWVHGQVAMDTLHLDPRAYLTKYLPADEAADPGAHADGRVGHIHLSVGNVAVARDFYVNRLGFDVTATLGSAALFVSAGGYHHHMAMNVWNSRGAGRRGRTLGLAEVGIVVPSREDVEQTSDRLGHFGVAVRDDGRAISFADPWNNTVTLTPNA</sequence>
<keyword evidence="1" id="KW-0479">Metal-binding</keyword>
<dbReference type="PANTHER" id="PTHR43279">
    <property type="entry name" value="CATECHOL-2,3-DIOXYGENASE"/>
    <property type="match status" value="1"/>
</dbReference>
<protein>
    <submittedName>
        <fullName evidence="4">Catechol 2,3-dioxygenase</fullName>
    </submittedName>
</protein>
<name>A0A542SM07_9MICO</name>
<dbReference type="Gene3D" id="3.10.180.10">
    <property type="entry name" value="2,3-Dihydroxybiphenyl 1,2-Dioxygenase, domain 1"/>
    <property type="match status" value="2"/>
</dbReference>
<dbReference type="EMBL" id="VFNV01000001">
    <property type="protein sequence ID" value="TQK75652.1"/>
    <property type="molecule type" value="Genomic_DNA"/>
</dbReference>
<dbReference type="SUPFAM" id="SSF54593">
    <property type="entry name" value="Glyoxalase/Bleomycin resistance protein/Dihydroxybiphenyl dioxygenase"/>
    <property type="match status" value="2"/>
</dbReference>
<proteinExistence type="predicted"/>
<evidence type="ECO:0000313" key="5">
    <source>
        <dbReference type="Proteomes" id="UP000316181"/>
    </source>
</evidence>
<dbReference type="PROSITE" id="PS00934">
    <property type="entry name" value="GLYOXALASE_I_1"/>
    <property type="match status" value="1"/>
</dbReference>
<keyword evidence="5" id="KW-1185">Reference proteome</keyword>
<gene>
    <name evidence="4" type="ORF">FB389_0284</name>
</gene>
<keyword evidence="4" id="KW-0560">Oxidoreductase</keyword>
<dbReference type="InterPro" id="IPR037523">
    <property type="entry name" value="VOC_core"/>
</dbReference>
<feature type="domain" description="VOC" evidence="3">
    <location>
        <begin position="197"/>
        <end position="312"/>
    </location>
</feature>